<comment type="caution">
    <text evidence="2">The sequence shown here is derived from an EMBL/GenBank/DDBJ whole genome shotgun (WGS) entry which is preliminary data.</text>
</comment>
<reference evidence="2" key="1">
    <citation type="journal article" date="2019" name="Sci. Rep.">
        <title>Draft genome of Tanacetum cinerariifolium, the natural source of mosquito coil.</title>
        <authorList>
            <person name="Yamashiro T."/>
            <person name="Shiraishi A."/>
            <person name="Satake H."/>
            <person name="Nakayama K."/>
        </authorList>
    </citation>
    <scope>NUCLEOTIDE SEQUENCE</scope>
</reference>
<feature type="non-terminal residue" evidence="2">
    <location>
        <position position="1"/>
    </location>
</feature>
<name>A0A6L2N511_TANCI</name>
<proteinExistence type="predicted"/>
<evidence type="ECO:0008006" key="3">
    <source>
        <dbReference type="Google" id="ProtNLM"/>
    </source>
</evidence>
<feature type="region of interest" description="Disordered" evidence="1">
    <location>
        <begin position="1"/>
        <end position="54"/>
    </location>
</feature>
<dbReference type="AlphaFoldDB" id="A0A6L2N511"/>
<gene>
    <name evidence="2" type="ORF">Tci_053274</name>
</gene>
<evidence type="ECO:0000313" key="2">
    <source>
        <dbReference type="EMBL" id="GEU81296.1"/>
    </source>
</evidence>
<sequence length="477" mass="54375">SLYYIKNGAAAGEDAAKDEDDDNEVSAEPTPPSPIPITPPPSPTQEHIPSPPQAHIEITKLKQRVRRLEKERQFKSSGLKRLRKVGTAQRVESSADTVMDDQEDASKHMQDTDEAEPVEVEEVIQVVTAAKLMTEDDVMEQMKIKEKQDNTIMRYQALKRKPVTEAQERKNMMIYLKNMAGFKMDFFKGMTYNDIRPIFEKHYNSIKAFLEKGEKDIEEEENKRKEDTHELLHKLLEDLKIISEKLAEYINSPSWNCPTFYDNDDEHSIQYKEYLEYSSNAIAPILPTEEPKYSLSMRDEYLSTIPKTESDEVIKSSVANLVPIPSESDVTSDNESECDVLVCDDFTTFSNPLFDSNDDFTSSDDESLSDKDEADFDLEEEIYLVENLLYDNSSPRPSNELNAKIANTILESLSPSPIPVEDSDSQIEEIDLFLDTDDLMPSDIEKDDYDLEGDIHILEELLSNDVTPPFLTYSIGS</sequence>
<organism evidence="2">
    <name type="scientific">Tanacetum cinerariifolium</name>
    <name type="common">Dalmatian daisy</name>
    <name type="synonym">Chrysanthemum cinerariifolium</name>
    <dbReference type="NCBI Taxonomy" id="118510"/>
    <lineage>
        <taxon>Eukaryota</taxon>
        <taxon>Viridiplantae</taxon>
        <taxon>Streptophyta</taxon>
        <taxon>Embryophyta</taxon>
        <taxon>Tracheophyta</taxon>
        <taxon>Spermatophyta</taxon>
        <taxon>Magnoliopsida</taxon>
        <taxon>eudicotyledons</taxon>
        <taxon>Gunneridae</taxon>
        <taxon>Pentapetalae</taxon>
        <taxon>asterids</taxon>
        <taxon>campanulids</taxon>
        <taxon>Asterales</taxon>
        <taxon>Asteraceae</taxon>
        <taxon>Asteroideae</taxon>
        <taxon>Anthemideae</taxon>
        <taxon>Anthemidinae</taxon>
        <taxon>Tanacetum</taxon>
    </lineage>
</organism>
<feature type="compositionally biased region" description="Acidic residues" evidence="1">
    <location>
        <begin position="16"/>
        <end position="25"/>
    </location>
</feature>
<dbReference type="EMBL" id="BKCJ010008251">
    <property type="protein sequence ID" value="GEU81296.1"/>
    <property type="molecule type" value="Genomic_DNA"/>
</dbReference>
<evidence type="ECO:0000256" key="1">
    <source>
        <dbReference type="SAM" id="MobiDB-lite"/>
    </source>
</evidence>
<feature type="compositionally biased region" description="Pro residues" evidence="1">
    <location>
        <begin position="29"/>
        <end position="43"/>
    </location>
</feature>
<protein>
    <recommendedName>
        <fullName evidence="3">Reverse transcriptase domain-containing protein</fullName>
    </recommendedName>
</protein>
<feature type="compositionally biased region" description="Low complexity" evidence="1">
    <location>
        <begin position="1"/>
        <end position="13"/>
    </location>
</feature>
<accession>A0A6L2N511</accession>
<feature type="region of interest" description="Disordered" evidence="1">
    <location>
        <begin position="85"/>
        <end position="116"/>
    </location>
</feature>